<dbReference type="AlphaFoldDB" id="A0A4Q9KG72"/>
<evidence type="ECO:0000313" key="1">
    <source>
        <dbReference type="EMBL" id="TBT87412.1"/>
    </source>
</evidence>
<name>A0A4Q9KG72_9ACTN</name>
<gene>
    <name evidence="1" type="ORF">ET989_03650</name>
</gene>
<keyword evidence="2" id="KW-1185">Reference proteome</keyword>
<dbReference type="RefSeq" id="WP_131167198.1">
    <property type="nucleotide sequence ID" value="NZ_SDMQ01000002.1"/>
</dbReference>
<dbReference type="EMBL" id="SDMQ01000002">
    <property type="protein sequence ID" value="TBT87412.1"/>
    <property type="molecule type" value="Genomic_DNA"/>
</dbReference>
<organism evidence="1 2">
    <name type="scientific">Propioniciclava sinopodophylli</name>
    <dbReference type="NCBI Taxonomy" id="1837344"/>
    <lineage>
        <taxon>Bacteria</taxon>
        <taxon>Bacillati</taxon>
        <taxon>Actinomycetota</taxon>
        <taxon>Actinomycetes</taxon>
        <taxon>Propionibacteriales</taxon>
        <taxon>Propionibacteriaceae</taxon>
        <taxon>Propioniciclava</taxon>
    </lineage>
</organism>
<comment type="caution">
    <text evidence="1">The sequence shown here is derived from an EMBL/GenBank/DDBJ whole genome shotgun (WGS) entry which is preliminary data.</text>
</comment>
<evidence type="ECO:0000313" key="2">
    <source>
        <dbReference type="Proteomes" id="UP000292373"/>
    </source>
</evidence>
<reference evidence="1 2" key="1">
    <citation type="submission" date="2019-01" db="EMBL/GenBank/DDBJ databases">
        <title>Lactibacter flavus gen. nov., sp. nov., a novel bacterium of the family Propionibacteriaceae isolated from raw milk and dairy products.</title>
        <authorList>
            <person name="Huptas C."/>
            <person name="Wenning M."/>
            <person name="Breitenwieser F."/>
            <person name="Doll E."/>
            <person name="Von Neubeck M."/>
            <person name="Busse H.-J."/>
            <person name="Scherer S."/>
        </authorList>
    </citation>
    <scope>NUCLEOTIDE SEQUENCE [LARGE SCALE GENOMIC DNA]</scope>
    <source>
        <strain evidence="1 2">KCTC 33808</strain>
    </source>
</reference>
<accession>A0A4Q9KG72</accession>
<protein>
    <submittedName>
        <fullName evidence="1">Uncharacterized protein</fullName>
    </submittedName>
</protein>
<dbReference type="Proteomes" id="UP000292373">
    <property type="component" value="Unassembled WGS sequence"/>
</dbReference>
<proteinExistence type="predicted"/>
<sequence>MWHEFTAAEVDTKRAAIPRPSIPSVAIRRKQLADWFRDRRVRLATNTQNEALLRRSRLFSEPAFPQFHRVDGSFGAYGLPVFRELLGAGLEGSWDYLLYTDEDNFIVDWPEVQAAFDAFVSGGFGFAGMPDGGVVSHRFHNPIAINPFMAFFDLRQTRHALHKSEESSDRFGPDLIQHWPASLIKQWDGNLPHRRIRVVVEEGFVPYGTALDDFEPYYSLCRTPPQGLGADVLGCA</sequence>